<proteinExistence type="predicted"/>
<dbReference type="AlphaFoldDB" id="A0A0P8A0I5"/>
<protein>
    <submittedName>
        <fullName evidence="9">Prepilin peptidase CpaA</fullName>
    </submittedName>
    <submittedName>
        <fullName evidence="8">Tad secretion system prepilin peptidase TadV</fullName>
    </submittedName>
</protein>
<evidence type="ECO:0000256" key="1">
    <source>
        <dbReference type="ARBA" id="ARBA00004651"/>
    </source>
</evidence>
<keyword evidence="2" id="KW-1003">Cell membrane</keyword>
<evidence type="ECO:0000313" key="8">
    <source>
        <dbReference type="EMBL" id="KPQ10875.1"/>
    </source>
</evidence>
<dbReference type="STRING" id="1653334.GA0071312_2031"/>
<dbReference type="OrthoDB" id="5329005at2"/>
<dbReference type="GO" id="GO:0004190">
    <property type="term" value="F:aspartic-type endopeptidase activity"/>
    <property type="evidence" value="ECO:0007669"/>
    <property type="project" value="InterPro"/>
</dbReference>
<sequence length="169" mass="18088">MSILTILVLAAPALIILAAIYDVFTMTIPNWLSLALGGLFVVTVPFLGLDWWTIAMHLAAGASILAIGIAMFAAGWVGGGDVKLAAATCLWVGFSLMIEYFFIAAIFGGILTIFILLMRRLPLPATAQRVDWIERLHNPANGVPYGVALAFGAILVFPRTTPWIAVATM</sequence>
<evidence type="ECO:0000313" key="10">
    <source>
        <dbReference type="Proteomes" id="UP000050497"/>
    </source>
</evidence>
<dbReference type="Proteomes" id="UP000182800">
    <property type="component" value="Unassembled WGS sequence"/>
</dbReference>
<reference evidence="8 10" key="1">
    <citation type="submission" date="2015-09" db="EMBL/GenBank/DDBJ databases">
        <title>Identification and resolution of microdiversity through metagenomic sequencing of parallel consortia.</title>
        <authorList>
            <person name="Nelson W.C."/>
            <person name="Romine M.F."/>
            <person name="Lindemann S.R."/>
        </authorList>
    </citation>
    <scope>NUCLEOTIDE SEQUENCE [LARGE SCALE GENOMIC DNA]</scope>
    <source>
        <strain evidence="8">HL-109</strain>
    </source>
</reference>
<dbReference type="EMBL" id="FMBM01000002">
    <property type="protein sequence ID" value="SCC81101.1"/>
    <property type="molecule type" value="Genomic_DNA"/>
</dbReference>
<gene>
    <name evidence="8" type="primary">tadV</name>
    <name evidence="9" type="ORF">GA0071312_2031</name>
    <name evidence="8" type="ORF">HLUCCO17_09300</name>
</gene>
<dbReference type="PATRIC" id="fig|1653334.4.peg.2964"/>
<dbReference type="Proteomes" id="UP000050497">
    <property type="component" value="Unassembled WGS sequence"/>
</dbReference>
<evidence type="ECO:0000256" key="2">
    <source>
        <dbReference type="ARBA" id="ARBA00022475"/>
    </source>
</evidence>
<evidence type="ECO:0000259" key="7">
    <source>
        <dbReference type="Pfam" id="PF01478"/>
    </source>
</evidence>
<dbReference type="InterPro" id="IPR000045">
    <property type="entry name" value="Prepilin_IV_endopep_pep"/>
</dbReference>
<dbReference type="EMBL" id="LJSX01000012">
    <property type="protein sequence ID" value="KPQ10875.1"/>
    <property type="molecule type" value="Genomic_DNA"/>
</dbReference>
<dbReference type="InterPro" id="IPR052218">
    <property type="entry name" value="Preflagellin_Peptidase"/>
</dbReference>
<dbReference type="Pfam" id="PF01478">
    <property type="entry name" value="Peptidase_A24"/>
    <property type="match status" value="1"/>
</dbReference>
<keyword evidence="11" id="KW-1185">Reference proteome</keyword>
<feature type="domain" description="Prepilin type IV endopeptidase peptidase" evidence="7">
    <location>
        <begin position="11"/>
        <end position="113"/>
    </location>
</feature>
<dbReference type="PANTHER" id="PTHR36506:SF1">
    <property type="entry name" value="PREFLAGELLIN PEPTIDASE"/>
    <property type="match status" value="1"/>
</dbReference>
<organism evidence="8 10">
    <name type="scientific">Saliniramus fredricksonii</name>
    <dbReference type="NCBI Taxonomy" id="1653334"/>
    <lineage>
        <taxon>Bacteria</taxon>
        <taxon>Pseudomonadati</taxon>
        <taxon>Pseudomonadota</taxon>
        <taxon>Alphaproteobacteria</taxon>
        <taxon>Hyphomicrobiales</taxon>
        <taxon>Salinarimonadaceae</taxon>
        <taxon>Saliniramus</taxon>
    </lineage>
</organism>
<keyword evidence="5 6" id="KW-0472">Membrane</keyword>
<dbReference type="PANTHER" id="PTHR36506">
    <property type="entry name" value="PREFLAGELLIN PEPTIDASE"/>
    <property type="match status" value="1"/>
</dbReference>
<feature type="transmembrane region" description="Helical" evidence="6">
    <location>
        <begin position="54"/>
        <end position="77"/>
    </location>
</feature>
<feature type="transmembrane region" description="Helical" evidence="6">
    <location>
        <begin position="97"/>
        <end position="118"/>
    </location>
</feature>
<comment type="caution">
    <text evidence="8">The sequence shown here is derived from an EMBL/GenBank/DDBJ whole genome shotgun (WGS) entry which is preliminary data.</text>
</comment>
<feature type="transmembrane region" description="Helical" evidence="6">
    <location>
        <begin position="139"/>
        <end position="157"/>
    </location>
</feature>
<comment type="subcellular location">
    <subcellularLocation>
        <location evidence="1">Cell membrane</location>
        <topology evidence="1">Multi-pass membrane protein</topology>
    </subcellularLocation>
</comment>
<name>A0A0P8A0I5_9HYPH</name>
<keyword evidence="3 6" id="KW-0812">Transmembrane</keyword>
<feature type="transmembrane region" description="Helical" evidence="6">
    <location>
        <begin position="28"/>
        <end position="47"/>
    </location>
</feature>
<evidence type="ECO:0000256" key="4">
    <source>
        <dbReference type="ARBA" id="ARBA00022989"/>
    </source>
</evidence>
<evidence type="ECO:0000256" key="5">
    <source>
        <dbReference type="ARBA" id="ARBA00023136"/>
    </source>
</evidence>
<evidence type="ECO:0000313" key="11">
    <source>
        <dbReference type="Proteomes" id="UP000182800"/>
    </source>
</evidence>
<reference evidence="9 11" key="2">
    <citation type="submission" date="2016-08" db="EMBL/GenBank/DDBJ databases">
        <authorList>
            <person name="Varghese N."/>
            <person name="Submissions Spin"/>
        </authorList>
    </citation>
    <scope>NUCLEOTIDE SEQUENCE [LARGE SCALE GENOMIC DNA]</scope>
    <source>
        <strain evidence="9 11">HL-109</strain>
    </source>
</reference>
<evidence type="ECO:0000313" key="9">
    <source>
        <dbReference type="EMBL" id="SCC81101.1"/>
    </source>
</evidence>
<dbReference type="GO" id="GO:0005886">
    <property type="term" value="C:plasma membrane"/>
    <property type="evidence" value="ECO:0007669"/>
    <property type="project" value="UniProtKB-SubCell"/>
</dbReference>
<keyword evidence="4 6" id="KW-1133">Transmembrane helix</keyword>
<dbReference type="Gene3D" id="1.20.120.1220">
    <property type="match status" value="1"/>
</dbReference>
<dbReference type="RefSeq" id="WP_074444871.1">
    <property type="nucleotide sequence ID" value="NZ_FMBM01000002.1"/>
</dbReference>
<evidence type="ECO:0000256" key="6">
    <source>
        <dbReference type="SAM" id="Phobius"/>
    </source>
</evidence>
<evidence type="ECO:0000256" key="3">
    <source>
        <dbReference type="ARBA" id="ARBA00022692"/>
    </source>
</evidence>
<accession>A0A0P8A0I5</accession>